<feature type="domain" description="HTH rpiR-type" evidence="1">
    <location>
        <begin position="19"/>
        <end position="95"/>
    </location>
</feature>
<dbReference type="PANTHER" id="PTHR30514">
    <property type="entry name" value="GLUCOKINASE"/>
    <property type="match status" value="1"/>
</dbReference>
<dbReference type="OrthoDB" id="3684496at2"/>
<name>A0A415P393_9FIRM</name>
<dbReference type="Gene3D" id="1.10.10.10">
    <property type="entry name" value="Winged helix-like DNA-binding domain superfamily/Winged helix DNA-binding domain"/>
    <property type="match status" value="1"/>
</dbReference>
<comment type="caution">
    <text evidence="2">The sequence shown here is derived from an EMBL/GenBank/DDBJ whole genome shotgun (WGS) entry which is preliminary data.</text>
</comment>
<gene>
    <name evidence="2" type="ORF">DWZ83_09195</name>
</gene>
<evidence type="ECO:0000313" key="3">
    <source>
        <dbReference type="Proteomes" id="UP000284868"/>
    </source>
</evidence>
<dbReference type="Proteomes" id="UP000284868">
    <property type="component" value="Unassembled WGS sequence"/>
</dbReference>
<dbReference type="GO" id="GO:0003700">
    <property type="term" value="F:DNA-binding transcription factor activity"/>
    <property type="evidence" value="ECO:0007669"/>
    <property type="project" value="InterPro"/>
</dbReference>
<dbReference type="SUPFAM" id="SSF46689">
    <property type="entry name" value="Homeodomain-like"/>
    <property type="match status" value="1"/>
</dbReference>
<organism evidence="2 3">
    <name type="scientific">Amedibacillus dolichus</name>
    <dbReference type="NCBI Taxonomy" id="31971"/>
    <lineage>
        <taxon>Bacteria</taxon>
        <taxon>Bacillati</taxon>
        <taxon>Bacillota</taxon>
        <taxon>Erysipelotrichia</taxon>
        <taxon>Erysipelotrichales</taxon>
        <taxon>Erysipelotrichaceae</taxon>
        <taxon>Amedibacillus</taxon>
    </lineage>
</organism>
<dbReference type="EMBL" id="QRPK01000068">
    <property type="protein sequence ID" value="RHM07149.1"/>
    <property type="molecule type" value="Genomic_DNA"/>
</dbReference>
<keyword evidence="3" id="KW-1185">Reference proteome</keyword>
<proteinExistence type="predicted"/>
<dbReference type="AlphaFoldDB" id="A0A415P393"/>
<dbReference type="InterPro" id="IPR047640">
    <property type="entry name" value="RpiR-like"/>
</dbReference>
<accession>A0A415P393</accession>
<dbReference type="PROSITE" id="PS51071">
    <property type="entry name" value="HTH_RPIR"/>
    <property type="match status" value="1"/>
</dbReference>
<dbReference type="GO" id="GO:1901135">
    <property type="term" value="P:carbohydrate derivative metabolic process"/>
    <property type="evidence" value="ECO:0007669"/>
    <property type="project" value="InterPro"/>
</dbReference>
<dbReference type="GO" id="GO:0097367">
    <property type="term" value="F:carbohydrate derivative binding"/>
    <property type="evidence" value="ECO:0007669"/>
    <property type="project" value="InterPro"/>
</dbReference>
<protein>
    <submittedName>
        <fullName evidence="2">MurR/RpiR family transcriptional regulator</fullName>
    </submittedName>
</protein>
<reference evidence="2 3" key="1">
    <citation type="submission" date="2018-08" db="EMBL/GenBank/DDBJ databases">
        <title>A genome reference for cultivated species of the human gut microbiota.</title>
        <authorList>
            <person name="Zou Y."/>
            <person name="Xue W."/>
            <person name="Luo G."/>
        </authorList>
    </citation>
    <scope>NUCLEOTIDE SEQUENCE [LARGE SCALE GENOMIC DNA]</scope>
    <source>
        <strain evidence="2 3">AF35-6BH</strain>
    </source>
</reference>
<dbReference type="GO" id="GO:0003677">
    <property type="term" value="F:DNA binding"/>
    <property type="evidence" value="ECO:0007669"/>
    <property type="project" value="InterPro"/>
</dbReference>
<dbReference type="InterPro" id="IPR046348">
    <property type="entry name" value="SIS_dom_sf"/>
</dbReference>
<dbReference type="InterPro" id="IPR009057">
    <property type="entry name" value="Homeodomain-like_sf"/>
</dbReference>
<dbReference type="PANTHER" id="PTHR30514:SF21">
    <property type="entry name" value="RPIR-FAMILY TRANSCRIPTIONAL REGULATOR"/>
    <property type="match status" value="1"/>
</dbReference>
<dbReference type="InterPro" id="IPR000281">
    <property type="entry name" value="HTH_RpiR"/>
</dbReference>
<dbReference type="SUPFAM" id="SSF53697">
    <property type="entry name" value="SIS domain"/>
    <property type="match status" value="1"/>
</dbReference>
<dbReference type="Gene3D" id="3.40.50.10490">
    <property type="entry name" value="Glucose-6-phosphate isomerase like protein, domain 1"/>
    <property type="match status" value="1"/>
</dbReference>
<evidence type="ECO:0000313" key="2">
    <source>
        <dbReference type="EMBL" id="RHM07149.1"/>
    </source>
</evidence>
<evidence type="ECO:0000259" key="1">
    <source>
        <dbReference type="PROSITE" id="PS51071"/>
    </source>
</evidence>
<dbReference type="Pfam" id="PF01418">
    <property type="entry name" value="HTH_6"/>
    <property type="match status" value="1"/>
</dbReference>
<sequence length="257" mass="29194">MISSQIPMLIWYNQIKGDVMNINEIEKNNNLRANEVTILKEILLRIQNGRAKIPIREVAKSSYVSTTSIVRLAKKLGYSGYNEMLYSLKGDLVSSIEYRSSDAIRSITMSEASLNTIDTLIQEILSLEYERFHVIGIGYSGYVAEYFCDKLLELDYFATTKSPLDFEHYKKSLILFISESGETQDLIFIEERCQALGYSVYVLSANMKGTLCQHVKNSIILKKGREQKNSPNYFIGNGINLVESVLAIIKANKKERA</sequence>
<dbReference type="InterPro" id="IPR036388">
    <property type="entry name" value="WH-like_DNA-bd_sf"/>
</dbReference>